<evidence type="ECO:0000313" key="7">
    <source>
        <dbReference type="EMBL" id="ONI13475.1"/>
    </source>
</evidence>
<gene>
    <name evidence="7" type="ORF">PRUPE_4G224500</name>
</gene>
<dbReference type="Pfam" id="PF23282">
    <property type="entry name" value="WHD_ROQ1"/>
    <property type="match status" value="1"/>
</dbReference>
<sequence length="874" mass="99893">MFTILLLLLPCILLHLVNFLLGRAEFPSSTLELKHEEAPQAVPSSSIPETLDFDVFLSFRGEDTRNSFTDHLYHGLNLKGIDTFMDEERLERGKPIAPKLLKAIEHSKFAVVVLSEDYASSTWCLDELAHIVQCMKGGRLKVFPVFYHIEASTVRKQTGNYGKAFAKHDENFKKEKRKVKKWRRALTRVAEVAGWDLKNRKESEVIEEIANRISNILNDELSSSNNDLIGMDSRIKKMEEYLALCRSDDVRTIGIWGFGGIGKTTLANEVFKKIRNQFDAKCFVSSVREESTKVNGLVGMQKSLFATLLHCNEDIQNADLGIQLLRTRLRNKRVLIVLDDVDKLDQIKALADESWLGPGSRVIITTREKHELDSCGLLADSIYEVDKLKIGEDSQLFCRKAFKENDAPHDYKELSKKYVEYAGGIPLALIVLGSYLRGKNVIEWSEAFDRLDEDPEEDIMNVLKISFDALKGTVKQIFLDIACFFNGENQVRVKKILESCRFYPTSGMRDLLDKALIKINERNELWMHDLLRKMGQDIVHRQFPNEPGKRSRLWINENAYKRNRSWHDKVLAENTGTTAVEGIFLILLAKEEIQLDADPFAKMCNLRLLKICNVNFSRCPEYFSKELRLLEWHEYPLESLPSSFKPCQLVELKMPNSRITQLWHESCTMMENLVQMDLSNCKFLIKTPDFRKVPNLERLILEGCEKLSEVHATIGDLQRLVVLNMGRCESLESLPHSISLKSLKTFNLSGCSKLKEFPEIVGNMEALSELFLDGTAIRTLPASIQQLRGLFWINLSRCKNLTCLPMAICSMTSLRYIYMSGWLFVPCKTATTEVPVESSVSAEHKDELAESSVSTEHREMESSVLFNELATEEI</sequence>
<dbReference type="InterPro" id="IPR044974">
    <property type="entry name" value="Disease_R_plants"/>
</dbReference>
<dbReference type="FunFam" id="3.40.50.10140:FF:000007">
    <property type="entry name" value="Disease resistance protein (TIR-NBS-LRR class)"/>
    <property type="match status" value="1"/>
</dbReference>
<evidence type="ECO:0000256" key="2">
    <source>
        <dbReference type="ARBA" id="ARBA00022737"/>
    </source>
</evidence>
<dbReference type="InterPro" id="IPR000157">
    <property type="entry name" value="TIR_dom"/>
</dbReference>
<evidence type="ECO:0000256" key="5">
    <source>
        <dbReference type="SAM" id="SignalP"/>
    </source>
</evidence>
<dbReference type="InterPro" id="IPR036390">
    <property type="entry name" value="WH_DNA-bd_sf"/>
</dbReference>
<proteinExistence type="predicted"/>
<dbReference type="Gene3D" id="3.40.50.300">
    <property type="entry name" value="P-loop containing nucleotide triphosphate hydrolases"/>
    <property type="match status" value="1"/>
</dbReference>
<evidence type="ECO:0000256" key="3">
    <source>
        <dbReference type="ARBA" id="ARBA00022821"/>
    </source>
</evidence>
<dbReference type="InterPro" id="IPR035897">
    <property type="entry name" value="Toll_tir_struct_dom_sf"/>
</dbReference>
<keyword evidence="4" id="KW-0520">NAD</keyword>
<keyword evidence="1" id="KW-0433">Leucine-rich repeat</keyword>
<keyword evidence="5" id="KW-0732">Signal</keyword>
<feature type="chain" id="PRO_5012083727" description="TIR domain-containing protein" evidence="5">
    <location>
        <begin position="25"/>
        <end position="874"/>
    </location>
</feature>
<dbReference type="SUPFAM" id="SSF46785">
    <property type="entry name" value="Winged helix' DNA-binding domain"/>
    <property type="match status" value="1"/>
</dbReference>
<dbReference type="eggNOG" id="ENOG502R41B">
    <property type="taxonomic scope" value="Eukaryota"/>
</dbReference>
<dbReference type="PROSITE" id="PS50104">
    <property type="entry name" value="TIR"/>
    <property type="match status" value="1"/>
</dbReference>
<keyword evidence="2" id="KW-0677">Repeat</keyword>
<dbReference type="AlphaFoldDB" id="A0A251PSP9"/>
<dbReference type="InterPro" id="IPR042197">
    <property type="entry name" value="Apaf_helical"/>
</dbReference>
<dbReference type="InterPro" id="IPR058546">
    <property type="entry name" value="RPS4B/Roq1-like_LRR"/>
</dbReference>
<keyword evidence="3" id="KW-0611">Plant defense</keyword>
<dbReference type="InterPro" id="IPR002182">
    <property type="entry name" value="NB-ARC"/>
</dbReference>
<dbReference type="Gene3D" id="1.10.8.430">
    <property type="entry name" value="Helical domain of apoptotic protease-activating factors"/>
    <property type="match status" value="1"/>
</dbReference>
<dbReference type="SUPFAM" id="SSF52200">
    <property type="entry name" value="Toll/Interleukin receptor TIR domain"/>
    <property type="match status" value="1"/>
</dbReference>
<dbReference type="OrthoDB" id="1166193at2759"/>
<evidence type="ECO:0000313" key="8">
    <source>
        <dbReference type="Proteomes" id="UP000006882"/>
    </source>
</evidence>
<dbReference type="GO" id="GO:0006952">
    <property type="term" value="P:defense response"/>
    <property type="evidence" value="ECO:0007669"/>
    <property type="project" value="UniProtKB-KW"/>
</dbReference>
<dbReference type="Pfam" id="PF23286">
    <property type="entry name" value="LRR_13"/>
    <property type="match status" value="1"/>
</dbReference>
<keyword evidence="8" id="KW-1185">Reference proteome</keyword>
<dbReference type="PANTHER" id="PTHR11017">
    <property type="entry name" value="LEUCINE-RICH REPEAT-CONTAINING PROTEIN"/>
    <property type="match status" value="1"/>
</dbReference>
<name>A0A251PSP9_PRUPE</name>
<reference evidence="7 8" key="1">
    <citation type="journal article" date="2013" name="Nat. Genet.">
        <title>The high-quality draft genome of peach (Prunus persica) identifies unique patterns of genetic diversity, domestication and genome evolution.</title>
        <authorList>
            <consortium name="International Peach Genome Initiative"/>
            <person name="Verde I."/>
            <person name="Abbott A.G."/>
            <person name="Scalabrin S."/>
            <person name="Jung S."/>
            <person name="Shu S."/>
            <person name="Marroni F."/>
            <person name="Zhebentyayeva T."/>
            <person name="Dettori M.T."/>
            <person name="Grimwood J."/>
            <person name="Cattonaro F."/>
            <person name="Zuccolo A."/>
            <person name="Rossini L."/>
            <person name="Jenkins J."/>
            <person name="Vendramin E."/>
            <person name="Meisel L.A."/>
            <person name="Decroocq V."/>
            <person name="Sosinski B."/>
            <person name="Prochnik S."/>
            <person name="Mitros T."/>
            <person name="Policriti A."/>
            <person name="Cipriani G."/>
            <person name="Dondini L."/>
            <person name="Ficklin S."/>
            <person name="Goodstein D.M."/>
            <person name="Xuan P."/>
            <person name="Del Fabbro C."/>
            <person name="Aramini V."/>
            <person name="Copetti D."/>
            <person name="Gonzalez S."/>
            <person name="Horner D.S."/>
            <person name="Falchi R."/>
            <person name="Lucas S."/>
            <person name="Mica E."/>
            <person name="Maldonado J."/>
            <person name="Lazzari B."/>
            <person name="Bielenberg D."/>
            <person name="Pirona R."/>
            <person name="Miculan M."/>
            <person name="Barakat A."/>
            <person name="Testolin R."/>
            <person name="Stella A."/>
            <person name="Tartarini S."/>
            <person name="Tonutti P."/>
            <person name="Arus P."/>
            <person name="Orellana A."/>
            <person name="Wells C."/>
            <person name="Main D."/>
            <person name="Vizzotto G."/>
            <person name="Silva H."/>
            <person name="Salamini F."/>
            <person name="Schmutz J."/>
            <person name="Morgante M."/>
            <person name="Rokhsar D.S."/>
        </authorList>
    </citation>
    <scope>NUCLEOTIDE SEQUENCE [LARGE SCALE GENOMIC DNA]</scope>
    <source>
        <strain evidence="8">cv. Nemared</strain>
    </source>
</reference>
<accession>A0A251PSP9</accession>
<dbReference type="SUPFAM" id="SSF52058">
    <property type="entry name" value="L domain-like"/>
    <property type="match status" value="1"/>
</dbReference>
<dbReference type="EMBL" id="CM007654">
    <property type="protein sequence ID" value="ONI13475.1"/>
    <property type="molecule type" value="Genomic_DNA"/>
</dbReference>
<dbReference type="PRINTS" id="PR00364">
    <property type="entry name" value="DISEASERSIST"/>
</dbReference>
<dbReference type="GO" id="GO:0043531">
    <property type="term" value="F:ADP binding"/>
    <property type="evidence" value="ECO:0007669"/>
    <property type="project" value="InterPro"/>
</dbReference>
<dbReference type="SMART" id="SM00255">
    <property type="entry name" value="TIR"/>
    <property type="match status" value="1"/>
</dbReference>
<organism evidence="7 8">
    <name type="scientific">Prunus persica</name>
    <name type="common">Peach</name>
    <name type="synonym">Amygdalus persica</name>
    <dbReference type="NCBI Taxonomy" id="3760"/>
    <lineage>
        <taxon>Eukaryota</taxon>
        <taxon>Viridiplantae</taxon>
        <taxon>Streptophyta</taxon>
        <taxon>Embryophyta</taxon>
        <taxon>Tracheophyta</taxon>
        <taxon>Spermatophyta</taxon>
        <taxon>Magnoliopsida</taxon>
        <taxon>eudicotyledons</taxon>
        <taxon>Gunneridae</taxon>
        <taxon>Pentapetalae</taxon>
        <taxon>rosids</taxon>
        <taxon>fabids</taxon>
        <taxon>Rosales</taxon>
        <taxon>Rosaceae</taxon>
        <taxon>Amygdaloideae</taxon>
        <taxon>Amygdaleae</taxon>
        <taxon>Prunus</taxon>
    </lineage>
</organism>
<dbReference type="Gramene" id="ONI13475">
    <property type="protein sequence ID" value="ONI13475"/>
    <property type="gene ID" value="PRUPE_4G224500"/>
</dbReference>
<evidence type="ECO:0000259" key="6">
    <source>
        <dbReference type="PROSITE" id="PS50104"/>
    </source>
</evidence>
<feature type="domain" description="TIR" evidence="6">
    <location>
        <begin position="51"/>
        <end position="217"/>
    </location>
</feature>
<dbReference type="InterPro" id="IPR027417">
    <property type="entry name" value="P-loop_NTPase"/>
</dbReference>
<dbReference type="GO" id="GO:0007165">
    <property type="term" value="P:signal transduction"/>
    <property type="evidence" value="ECO:0007669"/>
    <property type="project" value="InterPro"/>
</dbReference>
<evidence type="ECO:0000256" key="1">
    <source>
        <dbReference type="ARBA" id="ARBA00022614"/>
    </source>
</evidence>
<dbReference type="Gene3D" id="3.80.10.10">
    <property type="entry name" value="Ribonuclease Inhibitor"/>
    <property type="match status" value="1"/>
</dbReference>
<dbReference type="InterPro" id="IPR058192">
    <property type="entry name" value="WHD_ROQ1-like"/>
</dbReference>
<dbReference type="SUPFAM" id="SSF52540">
    <property type="entry name" value="P-loop containing nucleoside triphosphate hydrolases"/>
    <property type="match status" value="1"/>
</dbReference>
<dbReference type="Pfam" id="PF01582">
    <property type="entry name" value="TIR"/>
    <property type="match status" value="1"/>
</dbReference>
<protein>
    <recommendedName>
        <fullName evidence="6">TIR domain-containing protein</fullName>
    </recommendedName>
</protein>
<dbReference type="Proteomes" id="UP000006882">
    <property type="component" value="Chromosome G4"/>
</dbReference>
<evidence type="ECO:0000256" key="4">
    <source>
        <dbReference type="ARBA" id="ARBA00023027"/>
    </source>
</evidence>
<dbReference type="Gene3D" id="3.40.50.10140">
    <property type="entry name" value="Toll/interleukin-1 receptor homology (TIR) domain"/>
    <property type="match status" value="1"/>
</dbReference>
<dbReference type="PANTHER" id="PTHR11017:SF559">
    <property type="entry name" value="DISEASE RESISTANCE PROTEIN CHL1"/>
    <property type="match status" value="1"/>
</dbReference>
<feature type="signal peptide" evidence="5">
    <location>
        <begin position="1"/>
        <end position="24"/>
    </location>
</feature>
<dbReference type="InterPro" id="IPR032675">
    <property type="entry name" value="LRR_dom_sf"/>
</dbReference>
<dbReference type="SMR" id="A0A251PSP9"/>
<dbReference type="Pfam" id="PF00931">
    <property type="entry name" value="NB-ARC"/>
    <property type="match status" value="1"/>
</dbReference>